<dbReference type="Proteomes" id="UP001589647">
    <property type="component" value="Unassembled WGS sequence"/>
</dbReference>
<reference evidence="1 2" key="1">
    <citation type="submission" date="2024-09" db="EMBL/GenBank/DDBJ databases">
        <authorList>
            <person name="Sun Q."/>
            <person name="Mori K."/>
        </authorList>
    </citation>
    <scope>NUCLEOTIDE SEQUENCE [LARGE SCALE GENOMIC DNA]</scope>
    <source>
        <strain evidence="1 2">CCM 3426</strain>
    </source>
</reference>
<dbReference type="EMBL" id="JBHMEI010000007">
    <property type="protein sequence ID" value="MFB9202465.1"/>
    <property type="molecule type" value="Genomic_DNA"/>
</dbReference>
<name>A0ABV5IEJ5_9ACTN</name>
<comment type="caution">
    <text evidence="1">The sequence shown here is derived from an EMBL/GenBank/DDBJ whole genome shotgun (WGS) entry which is preliminary data.</text>
</comment>
<evidence type="ECO:0000313" key="1">
    <source>
        <dbReference type="EMBL" id="MFB9202465.1"/>
    </source>
</evidence>
<proteinExistence type="predicted"/>
<sequence>MHDRGEANLVLQLTGFSNQWAEVRDDATILSRIELDPEFEDPRSCGYAAK</sequence>
<evidence type="ECO:0000313" key="2">
    <source>
        <dbReference type="Proteomes" id="UP001589647"/>
    </source>
</evidence>
<dbReference type="RefSeq" id="WP_189651632.1">
    <property type="nucleotide sequence ID" value="NZ_BMRC01000021.1"/>
</dbReference>
<organism evidence="1 2">
    <name type="scientific">Nonomuraea spiralis</name>
    <dbReference type="NCBI Taxonomy" id="46182"/>
    <lineage>
        <taxon>Bacteria</taxon>
        <taxon>Bacillati</taxon>
        <taxon>Actinomycetota</taxon>
        <taxon>Actinomycetes</taxon>
        <taxon>Streptosporangiales</taxon>
        <taxon>Streptosporangiaceae</taxon>
        <taxon>Nonomuraea</taxon>
    </lineage>
</organism>
<accession>A0ABV5IEJ5</accession>
<keyword evidence="2" id="KW-1185">Reference proteome</keyword>
<gene>
    <name evidence="1" type="ORF">ACFFV7_14795</name>
</gene>
<protein>
    <submittedName>
        <fullName evidence="1">Uncharacterized protein</fullName>
    </submittedName>
</protein>